<dbReference type="EMBL" id="LCBS01000001">
    <property type="protein sequence ID" value="KKS17518.1"/>
    <property type="molecule type" value="Genomic_DNA"/>
</dbReference>
<accession>A0A0G0ZWM8</accession>
<dbReference type="Proteomes" id="UP000034163">
    <property type="component" value="Unassembled WGS sequence"/>
</dbReference>
<evidence type="ECO:0000313" key="1">
    <source>
        <dbReference type="EMBL" id="KKS17518.1"/>
    </source>
</evidence>
<reference evidence="1 2" key="1">
    <citation type="journal article" date="2015" name="Nature">
        <title>rRNA introns, odd ribosomes, and small enigmatic genomes across a large radiation of phyla.</title>
        <authorList>
            <person name="Brown C.T."/>
            <person name="Hug L.A."/>
            <person name="Thomas B.C."/>
            <person name="Sharon I."/>
            <person name="Castelle C.J."/>
            <person name="Singh A."/>
            <person name="Wilkins M.J."/>
            <person name="Williams K.H."/>
            <person name="Banfield J.F."/>
        </authorList>
    </citation>
    <scope>NUCLEOTIDE SEQUENCE [LARGE SCALE GENOMIC DNA]</scope>
</reference>
<gene>
    <name evidence="1" type="ORF">UU72_C0001G0002</name>
</gene>
<dbReference type="AlphaFoldDB" id="A0A0G0ZWM8"/>
<evidence type="ECO:0000313" key="2">
    <source>
        <dbReference type="Proteomes" id="UP000034163"/>
    </source>
</evidence>
<protein>
    <submittedName>
        <fullName evidence="1">Uncharacterized protein</fullName>
    </submittedName>
</protein>
<comment type="caution">
    <text evidence="1">The sequence shown here is derived from an EMBL/GenBank/DDBJ whole genome shotgun (WGS) entry which is preliminary data.</text>
</comment>
<sequence>MATGQSVSMPLRKIIDPQAILSTFYPRWCRFFWDYRKKKCHMLPPNALNYAQRFENFTQVCEHICKNPGGCKPKKKQKSGNGHE</sequence>
<organism evidence="1 2">
    <name type="scientific">candidate division WWE3 bacterium GW2011_GWB1_41_6</name>
    <dbReference type="NCBI Taxonomy" id="1619112"/>
    <lineage>
        <taxon>Bacteria</taxon>
        <taxon>Katanobacteria</taxon>
    </lineage>
</organism>
<name>A0A0G0ZWM8_UNCKA</name>
<proteinExistence type="predicted"/>